<dbReference type="SMART" id="SM01260">
    <property type="entry name" value="LANC_like"/>
    <property type="match status" value="1"/>
</dbReference>
<dbReference type="Pfam" id="PF05147">
    <property type="entry name" value="LANC_like"/>
    <property type="match status" value="1"/>
</dbReference>
<dbReference type="GO" id="GO:0005975">
    <property type="term" value="P:carbohydrate metabolic process"/>
    <property type="evidence" value="ECO:0007669"/>
    <property type="project" value="InterPro"/>
</dbReference>
<dbReference type="HOGENOM" id="CLU_031140_0_0_1"/>
<feature type="binding site" evidence="1">
    <location>
        <position position="385"/>
    </location>
    <ligand>
        <name>Zn(2+)</name>
        <dbReference type="ChEBI" id="CHEBI:29105"/>
    </ligand>
</feature>
<dbReference type="KEGG" id="mrr:Moror_2509"/>
<dbReference type="OrthoDB" id="10257263at2759"/>
<comment type="caution">
    <text evidence="2">The sequence shown here is derived from an EMBL/GenBank/DDBJ whole genome shotgun (WGS) entry which is preliminary data.</text>
</comment>
<dbReference type="EMBL" id="AWSO01000333">
    <property type="protein sequence ID" value="ESK91591.1"/>
    <property type="molecule type" value="Genomic_DNA"/>
</dbReference>
<evidence type="ECO:0000313" key="3">
    <source>
        <dbReference type="Proteomes" id="UP000017559"/>
    </source>
</evidence>
<sequence length="489" mass="54057">MTSRYIRHSHEPSTDLQALQEKLLRLTKDMESIRKEMKDKWADGTSVYTGVSGYVMMVQSLSSLSGLHSVPQVERATTYQDGDIALLLHALKNSSSRPNNPSKASFLETPIGTAVLVITHVLDAGKPPETTTPFCSEILQCITDAVVNQDDDTDDGSEVLYGRAGLLYGLLRIRRSLRHRGWVDKIVTETVGFNEEDKGHLEKLRDATSVARLSALCQSIIHRGRVGASLYSSELMRKGDSNVKLPPLMWSWHSKRYLGAAHGVAGILHILLLCPAHIIKNYIPEIHQTAEWLLGCQDPHGNWPTKAPSHVSDHHSSHENDLVQWCHGASGVLILLSRLLYLSYTSPDTYSMPPTLATKTITSLRNGASVVYRHGLLRKGVGLCHGVAGSVYALLAVSDAIALLPSDGHRKNSEYYFLRAAHLAELATRFDRLTGDREMKIPDRPWSLYEGLAGMCCAWGEVYDRIEGAASSPNRWNKSQSGMPGFDDI</sequence>
<evidence type="ECO:0000256" key="1">
    <source>
        <dbReference type="PIRSR" id="PIRSR607822-1"/>
    </source>
</evidence>
<dbReference type="GO" id="GO:0046872">
    <property type="term" value="F:metal ion binding"/>
    <property type="evidence" value="ECO:0007669"/>
    <property type="project" value="UniProtKB-KW"/>
</dbReference>
<dbReference type="GO" id="GO:0031179">
    <property type="term" value="P:peptide modification"/>
    <property type="evidence" value="ECO:0007669"/>
    <property type="project" value="InterPro"/>
</dbReference>
<keyword evidence="1" id="KW-0862">Zinc</keyword>
<dbReference type="Gene3D" id="1.50.10.10">
    <property type="match status" value="1"/>
</dbReference>
<evidence type="ECO:0000313" key="2">
    <source>
        <dbReference type="EMBL" id="ESK91591.1"/>
    </source>
</evidence>
<dbReference type="PRINTS" id="PR01950">
    <property type="entry name" value="LANCSUPER"/>
</dbReference>
<reference evidence="2 3" key="1">
    <citation type="journal article" date="2014" name="BMC Genomics">
        <title>Genome and secretome analysis of the hemibiotrophic fungal pathogen, Moniliophthora roreri, which causes frosty pod rot disease of cacao: mechanisms of the biotrophic and necrotrophic phases.</title>
        <authorList>
            <person name="Meinhardt L.W."/>
            <person name="Costa G.G.L."/>
            <person name="Thomazella D.P.T."/>
            <person name="Teixeira P.J.P.L."/>
            <person name="Carazzolle M.F."/>
            <person name="Schuster S.C."/>
            <person name="Carlson J.E."/>
            <person name="Guiltinan M.J."/>
            <person name="Mieczkowski P."/>
            <person name="Farmer A."/>
            <person name="Ramaraj T."/>
            <person name="Crozier J."/>
            <person name="Davis R.E."/>
            <person name="Shao J."/>
            <person name="Melnick R.L."/>
            <person name="Pereira G.A.G."/>
            <person name="Bailey B.A."/>
        </authorList>
    </citation>
    <scope>NUCLEOTIDE SEQUENCE [LARGE SCALE GENOMIC DNA]</scope>
    <source>
        <strain evidence="2 3">MCA 2997</strain>
    </source>
</reference>
<dbReference type="GO" id="GO:0005886">
    <property type="term" value="C:plasma membrane"/>
    <property type="evidence" value="ECO:0007669"/>
    <property type="project" value="TreeGrafter"/>
</dbReference>
<keyword evidence="3" id="KW-1185">Reference proteome</keyword>
<dbReference type="SUPFAM" id="SSF158745">
    <property type="entry name" value="LanC-like"/>
    <property type="match status" value="1"/>
</dbReference>
<gene>
    <name evidence="2" type="ORF">Moror_2509</name>
</gene>
<accession>V2XFI1</accession>
<dbReference type="AlphaFoldDB" id="V2XFI1"/>
<dbReference type="PANTHER" id="PTHR12736:SF7">
    <property type="entry name" value="LANC-LIKE PROTEIN 3"/>
    <property type="match status" value="1"/>
</dbReference>
<feature type="binding site" evidence="1">
    <location>
        <position position="326"/>
    </location>
    <ligand>
        <name>Zn(2+)</name>
        <dbReference type="ChEBI" id="CHEBI:29105"/>
    </ligand>
</feature>
<organism evidence="2 3">
    <name type="scientific">Moniliophthora roreri (strain MCA 2997)</name>
    <name type="common">Cocoa frosty pod rot fungus</name>
    <name type="synonym">Crinipellis roreri</name>
    <dbReference type="NCBI Taxonomy" id="1381753"/>
    <lineage>
        <taxon>Eukaryota</taxon>
        <taxon>Fungi</taxon>
        <taxon>Dikarya</taxon>
        <taxon>Basidiomycota</taxon>
        <taxon>Agaricomycotina</taxon>
        <taxon>Agaricomycetes</taxon>
        <taxon>Agaricomycetidae</taxon>
        <taxon>Agaricales</taxon>
        <taxon>Marasmiineae</taxon>
        <taxon>Marasmiaceae</taxon>
        <taxon>Moniliophthora</taxon>
    </lineage>
</organism>
<dbReference type="InterPro" id="IPR012341">
    <property type="entry name" value="6hp_glycosidase-like_sf"/>
</dbReference>
<keyword evidence="1" id="KW-0479">Metal-binding</keyword>
<dbReference type="InterPro" id="IPR007822">
    <property type="entry name" value="LANC-like"/>
</dbReference>
<name>V2XFI1_MONRO</name>
<dbReference type="PANTHER" id="PTHR12736">
    <property type="entry name" value="LANC-LIKE PROTEIN"/>
    <property type="match status" value="1"/>
</dbReference>
<feature type="binding site" evidence="1">
    <location>
        <position position="384"/>
    </location>
    <ligand>
        <name>Zn(2+)</name>
        <dbReference type="ChEBI" id="CHEBI:29105"/>
    </ligand>
</feature>
<proteinExistence type="predicted"/>
<dbReference type="CDD" id="cd04794">
    <property type="entry name" value="euk_LANCL"/>
    <property type="match status" value="1"/>
</dbReference>
<dbReference type="Proteomes" id="UP000017559">
    <property type="component" value="Unassembled WGS sequence"/>
</dbReference>
<protein>
    <submittedName>
        <fullName evidence="2">Lanthionine synthetase c family protein</fullName>
    </submittedName>
</protein>